<protein>
    <submittedName>
        <fullName evidence="1">Uncharacterized protein</fullName>
    </submittedName>
</protein>
<sequence>MVWLSGYAKKSQLPEWHYGICP</sequence>
<accession>A0A6S6Y2U2</accession>
<dbReference type="KEGG" id="doe:DENOEST_2488"/>
<dbReference type="EMBL" id="LR778301">
    <property type="protein sequence ID" value="CAB1369653.1"/>
    <property type="molecule type" value="Genomic_DNA"/>
</dbReference>
<name>A0A6S6Y2U2_9PROT</name>
<gene>
    <name evidence="1" type="ORF">DENOEST_2488</name>
</gene>
<dbReference type="Proteomes" id="UP000515733">
    <property type="component" value="Chromosome"/>
</dbReference>
<organism evidence="1 2">
    <name type="scientific">Denitratisoma oestradiolicum</name>
    <dbReference type="NCBI Taxonomy" id="311182"/>
    <lineage>
        <taxon>Bacteria</taxon>
        <taxon>Pseudomonadati</taxon>
        <taxon>Pseudomonadota</taxon>
        <taxon>Betaproteobacteria</taxon>
        <taxon>Nitrosomonadales</taxon>
        <taxon>Sterolibacteriaceae</taxon>
        <taxon>Denitratisoma</taxon>
    </lineage>
</organism>
<dbReference type="AlphaFoldDB" id="A0A6S6Y2U2"/>
<evidence type="ECO:0000313" key="2">
    <source>
        <dbReference type="Proteomes" id="UP000515733"/>
    </source>
</evidence>
<reference evidence="1 2" key="1">
    <citation type="submission" date="2020-03" db="EMBL/GenBank/DDBJ databases">
        <authorList>
            <consortium name="Genoscope - CEA"/>
            <person name="William W."/>
        </authorList>
    </citation>
    <scope>NUCLEOTIDE SEQUENCE [LARGE SCALE GENOMIC DNA]</scope>
    <source>
        <strain evidence="2">DSM 16959</strain>
    </source>
</reference>
<keyword evidence="2" id="KW-1185">Reference proteome</keyword>
<proteinExistence type="predicted"/>
<evidence type="ECO:0000313" key="1">
    <source>
        <dbReference type="EMBL" id="CAB1369653.1"/>
    </source>
</evidence>